<gene>
    <name evidence="1" type="ORF">TRAPUB_6246</name>
</gene>
<name>A0A1M2V6G7_TRAPU</name>
<dbReference type="EMBL" id="MNAD01001626">
    <property type="protein sequence ID" value="OJT03198.1"/>
    <property type="molecule type" value="Genomic_DNA"/>
</dbReference>
<evidence type="ECO:0000313" key="1">
    <source>
        <dbReference type="EMBL" id="OJT03198.1"/>
    </source>
</evidence>
<dbReference type="Proteomes" id="UP000184267">
    <property type="component" value="Unassembled WGS sequence"/>
</dbReference>
<protein>
    <submittedName>
        <fullName evidence="1">Uncharacterized protein</fullName>
    </submittedName>
</protein>
<keyword evidence="2" id="KW-1185">Reference proteome</keyword>
<comment type="caution">
    <text evidence="1">The sequence shown here is derived from an EMBL/GenBank/DDBJ whole genome shotgun (WGS) entry which is preliminary data.</text>
</comment>
<dbReference type="AlphaFoldDB" id="A0A1M2V6G7"/>
<reference evidence="1 2" key="1">
    <citation type="submission" date="2016-10" db="EMBL/GenBank/DDBJ databases">
        <title>Genome sequence of the basidiomycete white-rot fungus Trametes pubescens.</title>
        <authorList>
            <person name="Makela M.R."/>
            <person name="Granchi Z."/>
            <person name="Peng M."/>
            <person name="De Vries R.P."/>
            <person name="Grigoriev I."/>
            <person name="Riley R."/>
            <person name="Hilden K."/>
        </authorList>
    </citation>
    <scope>NUCLEOTIDE SEQUENCE [LARGE SCALE GENOMIC DNA]</scope>
    <source>
        <strain evidence="1 2">FBCC735</strain>
    </source>
</reference>
<sequence length="89" mass="9439">MPGDAIVTSPKVDLPPARAPVCAGKPQAPSTGRLSRAVCVFGETVSVEALTGSQRTARSGRGRWEEARSLKESWNWGAPSWADGIGFTR</sequence>
<proteinExistence type="predicted"/>
<organism evidence="1 2">
    <name type="scientific">Trametes pubescens</name>
    <name type="common">White-rot fungus</name>
    <dbReference type="NCBI Taxonomy" id="154538"/>
    <lineage>
        <taxon>Eukaryota</taxon>
        <taxon>Fungi</taxon>
        <taxon>Dikarya</taxon>
        <taxon>Basidiomycota</taxon>
        <taxon>Agaricomycotina</taxon>
        <taxon>Agaricomycetes</taxon>
        <taxon>Polyporales</taxon>
        <taxon>Polyporaceae</taxon>
        <taxon>Trametes</taxon>
    </lineage>
</organism>
<evidence type="ECO:0000313" key="2">
    <source>
        <dbReference type="Proteomes" id="UP000184267"/>
    </source>
</evidence>
<accession>A0A1M2V6G7</accession>